<dbReference type="RefSeq" id="WP_202066396.1">
    <property type="nucleotide sequence ID" value="NZ_JAEQMY010000232.1"/>
</dbReference>
<dbReference type="AlphaFoldDB" id="A0A936ZDY9"/>
<dbReference type="Proteomes" id="UP000605848">
    <property type="component" value="Unassembled WGS sequence"/>
</dbReference>
<evidence type="ECO:0000313" key="2">
    <source>
        <dbReference type="Proteomes" id="UP000605848"/>
    </source>
</evidence>
<comment type="caution">
    <text evidence="1">The sequence shown here is derived from an EMBL/GenBank/DDBJ whole genome shotgun (WGS) entry which is preliminary data.</text>
</comment>
<dbReference type="EMBL" id="JAEQMY010000232">
    <property type="protein sequence ID" value="MBL0408472.1"/>
    <property type="molecule type" value="Genomic_DNA"/>
</dbReference>
<reference evidence="1" key="1">
    <citation type="submission" date="2021-01" db="EMBL/GenBank/DDBJ databases">
        <title>Microvirga sp.</title>
        <authorList>
            <person name="Kim M.K."/>
        </authorList>
    </citation>
    <scope>NUCLEOTIDE SEQUENCE</scope>
    <source>
        <strain evidence="1">5420S-16</strain>
    </source>
</reference>
<sequence length="58" mass="6836">MDTLRQQVEHVARTFYEAQEEAPDWDSEPDLIKDEFREYARDAIALLEQHKAQMLDAA</sequence>
<protein>
    <submittedName>
        <fullName evidence="1">Uncharacterized protein</fullName>
    </submittedName>
</protein>
<gene>
    <name evidence="1" type="ORF">JKG68_31920</name>
</gene>
<organism evidence="1 2">
    <name type="scientific">Microvirga aerilata</name>
    <dbReference type="NCBI Taxonomy" id="670292"/>
    <lineage>
        <taxon>Bacteria</taxon>
        <taxon>Pseudomonadati</taxon>
        <taxon>Pseudomonadota</taxon>
        <taxon>Alphaproteobacteria</taxon>
        <taxon>Hyphomicrobiales</taxon>
        <taxon>Methylobacteriaceae</taxon>
        <taxon>Microvirga</taxon>
    </lineage>
</organism>
<accession>A0A936ZDY9</accession>
<proteinExistence type="predicted"/>
<evidence type="ECO:0000313" key="1">
    <source>
        <dbReference type="EMBL" id="MBL0408472.1"/>
    </source>
</evidence>
<keyword evidence="2" id="KW-1185">Reference proteome</keyword>
<name>A0A936ZDY9_9HYPH</name>